<reference evidence="1" key="1">
    <citation type="journal article" date="2015" name="Nature">
        <title>Complex archaea that bridge the gap between prokaryotes and eukaryotes.</title>
        <authorList>
            <person name="Spang A."/>
            <person name="Saw J.H."/>
            <person name="Jorgensen S.L."/>
            <person name="Zaremba-Niedzwiedzka K."/>
            <person name="Martijn J."/>
            <person name="Lind A.E."/>
            <person name="van Eijk R."/>
            <person name="Schleper C."/>
            <person name="Guy L."/>
            <person name="Ettema T.J."/>
        </authorList>
    </citation>
    <scope>NUCLEOTIDE SEQUENCE</scope>
</reference>
<protein>
    <submittedName>
        <fullName evidence="1">Uncharacterized protein</fullName>
    </submittedName>
</protein>
<feature type="non-terminal residue" evidence="1">
    <location>
        <position position="1"/>
    </location>
</feature>
<organism evidence="1">
    <name type="scientific">marine sediment metagenome</name>
    <dbReference type="NCBI Taxonomy" id="412755"/>
    <lineage>
        <taxon>unclassified sequences</taxon>
        <taxon>metagenomes</taxon>
        <taxon>ecological metagenomes</taxon>
    </lineage>
</organism>
<name>A0A0F9M080_9ZZZZ</name>
<dbReference type="AlphaFoldDB" id="A0A0F9M080"/>
<comment type="caution">
    <text evidence="1">The sequence shown here is derived from an EMBL/GenBank/DDBJ whole genome shotgun (WGS) entry which is preliminary data.</text>
</comment>
<dbReference type="EMBL" id="LAZR01011246">
    <property type="protein sequence ID" value="KKM62677.1"/>
    <property type="molecule type" value="Genomic_DNA"/>
</dbReference>
<sequence>FMWRLVCIGVLFGLLFTSFQIAYAQTNPFITLESIDVIEEEPIISNLILSSVPDGLSGYSIKVTIPDILVIQSVDVVPLGIENITIKKNIFIKYV</sequence>
<proteinExistence type="predicted"/>
<evidence type="ECO:0000313" key="1">
    <source>
        <dbReference type="EMBL" id="KKM62677.1"/>
    </source>
</evidence>
<gene>
    <name evidence="1" type="ORF">LCGC14_1519220</name>
</gene>
<accession>A0A0F9M080</accession>